<organism evidence="3 4">
    <name type="scientific">Cellulomonas edaphi</name>
    <dbReference type="NCBI Taxonomy" id="3053468"/>
    <lineage>
        <taxon>Bacteria</taxon>
        <taxon>Bacillati</taxon>
        <taxon>Actinomycetota</taxon>
        <taxon>Actinomycetes</taxon>
        <taxon>Micrococcales</taxon>
        <taxon>Cellulomonadaceae</taxon>
        <taxon>Cellulomonas</taxon>
    </lineage>
</organism>
<feature type="coiled-coil region" evidence="1">
    <location>
        <begin position="322"/>
        <end position="359"/>
    </location>
</feature>
<proteinExistence type="predicted"/>
<dbReference type="Proteomes" id="UP001321453">
    <property type="component" value="Unassembled WGS sequence"/>
</dbReference>
<dbReference type="RefSeq" id="WP_289446985.1">
    <property type="nucleotide sequence ID" value="NZ_JAUCGR010000002.1"/>
</dbReference>
<name>A0ABT7S7L9_9CELL</name>
<accession>A0ABT7S7L9</accession>
<evidence type="ECO:0000313" key="3">
    <source>
        <dbReference type="EMBL" id="MDM7831610.1"/>
    </source>
</evidence>
<reference evidence="3 4" key="1">
    <citation type="submission" date="2023-06" db="EMBL/GenBank/DDBJ databases">
        <title>Cellulomonas sp. MW9 Whole genome sequence.</title>
        <authorList>
            <person name="Park S."/>
        </authorList>
    </citation>
    <scope>NUCLEOTIDE SEQUENCE [LARGE SCALE GENOMIC DNA]</scope>
    <source>
        <strain evidence="3 4">MW9</strain>
    </source>
</reference>
<keyword evidence="1" id="KW-0175">Coiled coil</keyword>
<feature type="region of interest" description="Disordered" evidence="2">
    <location>
        <begin position="151"/>
        <end position="292"/>
    </location>
</feature>
<evidence type="ECO:0000256" key="2">
    <source>
        <dbReference type="SAM" id="MobiDB-lite"/>
    </source>
</evidence>
<evidence type="ECO:0000313" key="4">
    <source>
        <dbReference type="Proteomes" id="UP001321453"/>
    </source>
</evidence>
<gene>
    <name evidence="3" type="ORF">QRT05_09725</name>
</gene>
<sequence>MDSRELDDFVDDLYSGPPAEFVGRRSEAVKAARASKDRELAEAVGELRKPTVSAWLVNLLVRDDPALADQLVALGEGLRAAERSLDGPALRELSSQRRQLVRSLVARARALARPSGTAVGEAAVHELESTLTAALADAAIAREVVSGRLTGPREHVGFGGAEVASDSPAPAPARTRVASAPAKAPRSRGGLRLVTDSERSTPAAADPAATQAATKAATKAARAATKAAAERERDARREAQRRRAQEEARAAWEQAERDASRARERHEAAVRVRDESAGQVDRALEAASRAHADEDDLVSELAEVRRRLAAAGKVATAADKALATAQQTLRADEKDVAAAERELLRLEKAEQAAAAARDDVTPG</sequence>
<keyword evidence="4" id="KW-1185">Reference proteome</keyword>
<feature type="compositionally biased region" description="Low complexity" evidence="2">
    <location>
        <begin position="203"/>
        <end position="227"/>
    </location>
</feature>
<evidence type="ECO:0000256" key="1">
    <source>
        <dbReference type="SAM" id="Coils"/>
    </source>
</evidence>
<evidence type="ECO:0008006" key="5">
    <source>
        <dbReference type="Google" id="ProtNLM"/>
    </source>
</evidence>
<feature type="compositionally biased region" description="Basic and acidic residues" evidence="2">
    <location>
        <begin position="228"/>
        <end position="292"/>
    </location>
</feature>
<protein>
    <recommendedName>
        <fullName evidence="5">Transposase</fullName>
    </recommendedName>
</protein>
<dbReference type="EMBL" id="JAUCGR010000002">
    <property type="protein sequence ID" value="MDM7831610.1"/>
    <property type="molecule type" value="Genomic_DNA"/>
</dbReference>
<comment type="caution">
    <text evidence="3">The sequence shown here is derived from an EMBL/GenBank/DDBJ whole genome shotgun (WGS) entry which is preliminary data.</text>
</comment>